<evidence type="ECO:0008006" key="3">
    <source>
        <dbReference type="Google" id="ProtNLM"/>
    </source>
</evidence>
<dbReference type="SUPFAM" id="SSF52047">
    <property type="entry name" value="RNI-like"/>
    <property type="match status" value="1"/>
</dbReference>
<keyword evidence="2" id="KW-1185">Reference proteome</keyword>
<dbReference type="AlphaFoldDB" id="A0AAD7EW38"/>
<evidence type="ECO:0000313" key="1">
    <source>
        <dbReference type="EMBL" id="KAJ7355379.1"/>
    </source>
</evidence>
<organism evidence="1 2">
    <name type="scientific">Mycena albidolilacea</name>
    <dbReference type="NCBI Taxonomy" id="1033008"/>
    <lineage>
        <taxon>Eukaryota</taxon>
        <taxon>Fungi</taxon>
        <taxon>Dikarya</taxon>
        <taxon>Basidiomycota</taxon>
        <taxon>Agaricomycotina</taxon>
        <taxon>Agaricomycetes</taxon>
        <taxon>Agaricomycetidae</taxon>
        <taxon>Agaricales</taxon>
        <taxon>Marasmiineae</taxon>
        <taxon>Mycenaceae</taxon>
        <taxon>Mycena</taxon>
    </lineage>
</organism>
<sequence length="524" mass="59293">MTLAPRSRLVNLPIELQLIILHYLCETHQIPPTEWGEGQKLAFYFHLRSLSLVCKHLRRLCLSPLFSRLKITHTRQLRLLETKCAAEPEFARLIRQLDLTHVHSPEEHASRRRELVKISGRVDIYRYGPHIFPAFIPGLKSLEWLGLEATQLDADLLSTLNSHTTLVTVAICDRELDVLRTSFSSTSMSLSKIRVHSALLDILPGLRSPALHSLTSRGIRLAHLILRNETNIRLGPGHLLIPGLETLDVGVYKQPTSLMSWLPLFVERHANLQTIKFSGYASIWTHNPDILFPLQFIDAVEREALTGTVDLVAFSLSRTRSAVSLDDWQVAHLQMEITKGAGVSAMRIASSMAPRISSLVVRMSRWGKQPFHTEDLISSLCLLQDLRTLELHCVHRHLLFEGEAPWALPPSSPGLLPTSRCNVAHAALRWLTARVAQRALALDFIRITDEGYDFINHQNYPWRFEAIYRVEQNREIGLYGTPVFRVGYRFRKPSPDPYAQPAPCVRTSARLLPPRAPSIQATSG</sequence>
<gene>
    <name evidence="1" type="ORF">DFH08DRAFT_1076482</name>
</gene>
<dbReference type="Proteomes" id="UP001218218">
    <property type="component" value="Unassembled WGS sequence"/>
</dbReference>
<evidence type="ECO:0000313" key="2">
    <source>
        <dbReference type="Proteomes" id="UP001218218"/>
    </source>
</evidence>
<dbReference type="EMBL" id="JARIHO010000009">
    <property type="protein sequence ID" value="KAJ7355379.1"/>
    <property type="molecule type" value="Genomic_DNA"/>
</dbReference>
<reference evidence="1" key="1">
    <citation type="submission" date="2023-03" db="EMBL/GenBank/DDBJ databases">
        <title>Massive genome expansion in bonnet fungi (Mycena s.s.) driven by repeated elements and novel gene families across ecological guilds.</title>
        <authorList>
            <consortium name="Lawrence Berkeley National Laboratory"/>
            <person name="Harder C.B."/>
            <person name="Miyauchi S."/>
            <person name="Viragh M."/>
            <person name="Kuo A."/>
            <person name="Thoen E."/>
            <person name="Andreopoulos B."/>
            <person name="Lu D."/>
            <person name="Skrede I."/>
            <person name="Drula E."/>
            <person name="Henrissat B."/>
            <person name="Morin E."/>
            <person name="Kohler A."/>
            <person name="Barry K."/>
            <person name="LaButti K."/>
            <person name="Morin E."/>
            <person name="Salamov A."/>
            <person name="Lipzen A."/>
            <person name="Mereny Z."/>
            <person name="Hegedus B."/>
            <person name="Baldrian P."/>
            <person name="Stursova M."/>
            <person name="Weitz H."/>
            <person name="Taylor A."/>
            <person name="Grigoriev I.V."/>
            <person name="Nagy L.G."/>
            <person name="Martin F."/>
            <person name="Kauserud H."/>
        </authorList>
    </citation>
    <scope>NUCLEOTIDE SEQUENCE</scope>
    <source>
        <strain evidence="1">CBHHK002</strain>
    </source>
</reference>
<comment type="caution">
    <text evidence="1">The sequence shown here is derived from an EMBL/GenBank/DDBJ whole genome shotgun (WGS) entry which is preliminary data.</text>
</comment>
<proteinExistence type="predicted"/>
<accession>A0AAD7EW38</accession>
<protein>
    <recommendedName>
        <fullName evidence="3">F-box domain-containing protein</fullName>
    </recommendedName>
</protein>
<name>A0AAD7EW38_9AGAR</name>